<sequence length="285" mass="30086">MSLSPILITSSGTTTTYLPLSTAYPAQADCSSLFVNPALDGGASLFAFDPGYAAHNSGPACMPSQASLWWEQNTAADLTTRTELGGYKMVCPEAYKTVAMSVLDQSSTRVGCCPSGYNFVDWASAPNPGQCNSPLSAQMVTYIQTVASGTWTTTSTSILEPTSIWGVQVNGILFAKPAATSTNVVTSTAAPSSTGASDSTSQDAGLRKGAKIGIGIGSAMAFVFLCAMLVIGVLFWKRKRRLTTSQSQVAIEPQYSEEDQKSFHNVRTEEVQDGQMKATRHVGMG</sequence>
<feature type="region of interest" description="Disordered" evidence="1">
    <location>
        <begin position="251"/>
        <end position="285"/>
    </location>
</feature>
<dbReference type="OrthoDB" id="4497263at2759"/>
<feature type="transmembrane region" description="Helical" evidence="2">
    <location>
        <begin position="212"/>
        <end position="236"/>
    </location>
</feature>
<keyword evidence="4" id="KW-1185">Reference proteome</keyword>
<evidence type="ECO:0000256" key="2">
    <source>
        <dbReference type="SAM" id="Phobius"/>
    </source>
</evidence>
<name>A0A8H7W6D9_9HELO</name>
<feature type="compositionally biased region" description="Basic and acidic residues" evidence="1">
    <location>
        <begin position="258"/>
        <end position="270"/>
    </location>
</feature>
<gene>
    <name evidence="3" type="ORF">IFR04_008030</name>
</gene>
<keyword evidence="2" id="KW-0812">Transmembrane</keyword>
<reference evidence="3" key="1">
    <citation type="submission" date="2021-02" db="EMBL/GenBank/DDBJ databases">
        <title>Genome sequence Cadophora malorum strain M34.</title>
        <authorList>
            <person name="Stefanovic E."/>
            <person name="Vu D."/>
            <person name="Scully C."/>
            <person name="Dijksterhuis J."/>
            <person name="Roader J."/>
            <person name="Houbraken J."/>
        </authorList>
    </citation>
    <scope>NUCLEOTIDE SEQUENCE</scope>
    <source>
        <strain evidence="3">M34</strain>
    </source>
</reference>
<comment type="caution">
    <text evidence="3">The sequence shown here is derived from an EMBL/GenBank/DDBJ whole genome shotgun (WGS) entry which is preliminary data.</text>
</comment>
<evidence type="ECO:0000313" key="4">
    <source>
        <dbReference type="Proteomes" id="UP000664132"/>
    </source>
</evidence>
<keyword evidence="2" id="KW-1133">Transmembrane helix</keyword>
<accession>A0A8H7W6D9</accession>
<proteinExistence type="predicted"/>
<dbReference type="Proteomes" id="UP000664132">
    <property type="component" value="Unassembled WGS sequence"/>
</dbReference>
<protein>
    <submittedName>
        <fullName evidence="3">Uncharacterized protein</fullName>
    </submittedName>
</protein>
<organism evidence="3 4">
    <name type="scientific">Cadophora malorum</name>
    <dbReference type="NCBI Taxonomy" id="108018"/>
    <lineage>
        <taxon>Eukaryota</taxon>
        <taxon>Fungi</taxon>
        <taxon>Dikarya</taxon>
        <taxon>Ascomycota</taxon>
        <taxon>Pezizomycotina</taxon>
        <taxon>Leotiomycetes</taxon>
        <taxon>Helotiales</taxon>
        <taxon>Ploettnerulaceae</taxon>
        <taxon>Cadophora</taxon>
    </lineage>
</organism>
<evidence type="ECO:0000256" key="1">
    <source>
        <dbReference type="SAM" id="MobiDB-lite"/>
    </source>
</evidence>
<evidence type="ECO:0000313" key="3">
    <source>
        <dbReference type="EMBL" id="KAG4418825.1"/>
    </source>
</evidence>
<keyword evidence="2" id="KW-0472">Membrane</keyword>
<dbReference type="AlphaFoldDB" id="A0A8H7W6D9"/>
<dbReference type="EMBL" id="JAFJYH010000119">
    <property type="protein sequence ID" value="KAG4418825.1"/>
    <property type="molecule type" value="Genomic_DNA"/>
</dbReference>